<protein>
    <submittedName>
        <fullName evidence="2">Uncharacterized protein</fullName>
    </submittedName>
</protein>
<sequence>MKSIEEFYSELKKARPEIDSALLLIKQSIENPATKPTAKRSLTIKVTFTPEEDRSTCHYEVEVKPTLPSLQSHSSSVVIGEPKPEEPVLFEGQPEPAEEEEED</sequence>
<dbReference type="GeneID" id="55605478"/>
<reference evidence="2 3" key="1">
    <citation type="journal article" date="2018" name="Sci. Rep.">
        <title>Characterization of LE3 and LE4, the only lytic phages known to infect the spirochete Leptospira.</title>
        <authorList>
            <person name="Schiettekatte O."/>
            <person name="Vincent A.T."/>
            <person name="Malosse C."/>
            <person name="Lechat P."/>
            <person name="Chamot-Rooke J."/>
            <person name="Veyrier F.J."/>
            <person name="Picardeau M."/>
            <person name="Bourhy P."/>
        </authorList>
    </citation>
    <scope>NUCLEOTIDE SEQUENCE [LARGE SCALE GENOMIC DNA]</scope>
</reference>
<keyword evidence="3" id="KW-1185">Reference proteome</keyword>
<dbReference type="Proteomes" id="UP000259602">
    <property type="component" value="Segment"/>
</dbReference>
<accession>A0A343LE70</accession>
<dbReference type="RefSeq" id="YP_009835406.1">
    <property type="nucleotide sequence ID" value="NC_048678.1"/>
</dbReference>
<proteinExistence type="predicted"/>
<evidence type="ECO:0000313" key="3">
    <source>
        <dbReference type="Proteomes" id="UP000259602"/>
    </source>
</evidence>
<organism evidence="2 3">
    <name type="scientific">Leptospira phage LE3</name>
    <dbReference type="NCBI Taxonomy" id="2041382"/>
    <lineage>
        <taxon>Viruses</taxon>
        <taxon>Duplodnaviria</taxon>
        <taxon>Heunggongvirae</taxon>
        <taxon>Uroviricota</taxon>
        <taxon>Caudoviricetes</taxon>
        <taxon>Nylescharonvirus</taxon>
        <taxon>Nylescharonvirus LE3</taxon>
    </lineage>
</organism>
<name>A0A343LE70_9CAUD</name>
<evidence type="ECO:0000313" key="2">
    <source>
        <dbReference type="EMBL" id="ATN94980.1"/>
    </source>
</evidence>
<dbReference type="KEGG" id="vg:55605478"/>
<evidence type="ECO:0000256" key="1">
    <source>
        <dbReference type="SAM" id="MobiDB-lite"/>
    </source>
</evidence>
<dbReference type="EMBL" id="MF974396">
    <property type="protein sequence ID" value="ATN94980.1"/>
    <property type="molecule type" value="Genomic_DNA"/>
</dbReference>
<feature type="region of interest" description="Disordered" evidence="1">
    <location>
        <begin position="70"/>
        <end position="103"/>
    </location>
</feature>